<proteinExistence type="predicted"/>
<comment type="caution">
    <text evidence="1">The sequence shown here is derived from an EMBL/GenBank/DDBJ whole genome shotgun (WGS) entry which is preliminary data.</text>
</comment>
<gene>
    <name evidence="1" type="ORF">F5876DRAFT_78334</name>
</gene>
<keyword evidence="2" id="KW-1185">Reference proteome</keyword>
<evidence type="ECO:0000313" key="1">
    <source>
        <dbReference type="EMBL" id="KAJ3808831.1"/>
    </source>
</evidence>
<protein>
    <submittedName>
        <fullName evidence="1">Uncharacterized protein</fullName>
    </submittedName>
</protein>
<evidence type="ECO:0000313" key="2">
    <source>
        <dbReference type="Proteomes" id="UP001163835"/>
    </source>
</evidence>
<reference evidence="1" key="1">
    <citation type="submission" date="2022-09" db="EMBL/GenBank/DDBJ databases">
        <title>A Global Phylogenomic Analysis of the Shiitake Genus Lentinula.</title>
        <authorList>
            <consortium name="DOE Joint Genome Institute"/>
            <person name="Sierra-Patev S."/>
            <person name="Min B."/>
            <person name="Naranjo-Ortiz M."/>
            <person name="Looney B."/>
            <person name="Konkel Z."/>
            <person name="Slot J.C."/>
            <person name="Sakamoto Y."/>
            <person name="Steenwyk J.L."/>
            <person name="Rokas A."/>
            <person name="Carro J."/>
            <person name="Camarero S."/>
            <person name="Ferreira P."/>
            <person name="Molpeceres G."/>
            <person name="Ruiz-Duenas F.J."/>
            <person name="Serrano A."/>
            <person name="Henrissat B."/>
            <person name="Drula E."/>
            <person name="Hughes K.W."/>
            <person name="Mata J.L."/>
            <person name="Ishikawa N.K."/>
            <person name="Vargas-Isla R."/>
            <person name="Ushijima S."/>
            <person name="Smith C.A."/>
            <person name="Ahrendt S."/>
            <person name="Andreopoulos W."/>
            <person name="He G."/>
            <person name="Labutti K."/>
            <person name="Lipzen A."/>
            <person name="Ng V."/>
            <person name="Riley R."/>
            <person name="Sandor L."/>
            <person name="Barry K."/>
            <person name="Martinez A.T."/>
            <person name="Xiao Y."/>
            <person name="Gibbons J.G."/>
            <person name="Terashima K."/>
            <person name="Grigoriev I.V."/>
            <person name="Hibbett D.S."/>
        </authorList>
    </citation>
    <scope>NUCLEOTIDE SEQUENCE</scope>
    <source>
        <strain evidence="1">TMI1499</strain>
    </source>
</reference>
<dbReference type="Proteomes" id="UP001163835">
    <property type="component" value="Unassembled WGS sequence"/>
</dbReference>
<sequence length="465" mass="52414">MPRTKKMNLKNLRTNVITTCIKTAKEKAKRLLKQKEMADKENPLPKSPVGRRNRVGQPCKQVNPTTHADRDENPFLDHENVLSRADEDREAESNGHRSGWMLFARTEMGAANSSLHCSAKYASSSSSKFRSPQNLSRLHGSLSDTPSKPLHRPFLFRSTTSLWKTLTSAFSTPCPSPSLDQVKMHEQLSNLDGLPHEPLLDTPSKACRPPLFRAITPLSNSIALPFCSECQLTSLSVSDISLQNMDNLDEELDNFYVFIEEDPGNDPGYADLESESHSDSDFGSEDDEDRSDIEDFCIPRSGACRGISQQGIPWDTRKPPPESIASEALEFLKWILEPQDHLEEIQRFLKLYTAKDSTSKGQWTKSSEVIAVAKKGKFTRYGYSRGLWERARNFINERSPPQNPFGKHTKSRLQPDTEFAQDILAHLLTCSKYVKSQDIVDYLARPDVQLKHGLKHTVSVATAKR</sequence>
<name>A0ACC1TW92_9AGAR</name>
<accession>A0ACC1TW92</accession>
<organism evidence="1 2">
    <name type="scientific">Lentinula aff. lateritia</name>
    <dbReference type="NCBI Taxonomy" id="2804960"/>
    <lineage>
        <taxon>Eukaryota</taxon>
        <taxon>Fungi</taxon>
        <taxon>Dikarya</taxon>
        <taxon>Basidiomycota</taxon>
        <taxon>Agaricomycotina</taxon>
        <taxon>Agaricomycetes</taxon>
        <taxon>Agaricomycetidae</taxon>
        <taxon>Agaricales</taxon>
        <taxon>Marasmiineae</taxon>
        <taxon>Omphalotaceae</taxon>
        <taxon>Lentinula</taxon>
    </lineage>
</organism>
<dbReference type="EMBL" id="MU795195">
    <property type="protein sequence ID" value="KAJ3808831.1"/>
    <property type="molecule type" value="Genomic_DNA"/>
</dbReference>